<feature type="transmembrane region" description="Helical" evidence="2">
    <location>
        <begin position="180"/>
        <end position="200"/>
    </location>
</feature>
<feature type="transmembrane region" description="Helical" evidence="2">
    <location>
        <begin position="149"/>
        <end position="168"/>
    </location>
</feature>
<dbReference type="Pfam" id="PF22564">
    <property type="entry name" value="HAAS"/>
    <property type="match status" value="1"/>
</dbReference>
<evidence type="ECO:0000256" key="2">
    <source>
        <dbReference type="SAM" id="Phobius"/>
    </source>
</evidence>
<protein>
    <submittedName>
        <fullName evidence="3">Uncharacterized membrane protein</fullName>
    </submittedName>
</protein>
<feature type="compositionally biased region" description="Low complexity" evidence="1">
    <location>
        <begin position="312"/>
        <end position="330"/>
    </location>
</feature>
<dbReference type="RefSeq" id="WP_091646795.1">
    <property type="nucleotide sequence ID" value="NZ_FMHW01000002.1"/>
</dbReference>
<organism evidence="3 4">
    <name type="scientific">Micromonospora pallida</name>
    <dbReference type="NCBI Taxonomy" id="145854"/>
    <lineage>
        <taxon>Bacteria</taxon>
        <taxon>Bacillati</taxon>
        <taxon>Actinomycetota</taxon>
        <taxon>Actinomycetes</taxon>
        <taxon>Micromonosporales</taxon>
        <taxon>Micromonosporaceae</taxon>
        <taxon>Micromonospora</taxon>
    </lineage>
</organism>
<evidence type="ECO:0000313" key="3">
    <source>
        <dbReference type="EMBL" id="SCL35724.1"/>
    </source>
</evidence>
<keyword evidence="4" id="KW-1185">Reference proteome</keyword>
<feature type="compositionally biased region" description="Low complexity" evidence="1">
    <location>
        <begin position="340"/>
        <end position="349"/>
    </location>
</feature>
<dbReference type="AlphaFoldDB" id="A0A1C6T1L7"/>
<dbReference type="OrthoDB" id="5185521at2"/>
<proteinExistence type="predicted"/>
<keyword evidence="2" id="KW-1133">Transmembrane helix</keyword>
<accession>A0A1C6T1L7</accession>
<feature type="transmembrane region" description="Helical" evidence="2">
    <location>
        <begin position="120"/>
        <end position="143"/>
    </location>
</feature>
<name>A0A1C6T1L7_9ACTN</name>
<sequence length="349" mass="36673">MTVMEQDITAYVERVRAALADLPPAQRDELTEDLSEHLAEVAAEAGGSLVDRLGEPEAYAAELRAAAGAPLRTGPNLDQRVAGLALGVRTRLRALDVRLGPPLGYSTASDYLRLLRPAWWLVRGYLAAMLVTAMSTGGTFGVLPSLGGSHLAGLVLLAGCVVGSLWLGRNAQRLSRWPRRLVLAGSLGLVLFGLVGAATVDSRARWGGYGYQSVSVDDQYSHIQDVFVYDSEGRLVRDVRLFDQNGTPIRLGWPACEKANSAPIEDPIRRTYPYCPEQAPFQFRTDPTSAPTSVGPTTTPDATPSGAATPQGSTTPSGAATPGGSTTPSGPASPAPTSTPGPTESAPAR</sequence>
<dbReference type="Proteomes" id="UP000198959">
    <property type="component" value="Unassembled WGS sequence"/>
</dbReference>
<keyword evidence="2" id="KW-0812">Transmembrane</keyword>
<dbReference type="EMBL" id="FMHW01000002">
    <property type="protein sequence ID" value="SCL35724.1"/>
    <property type="molecule type" value="Genomic_DNA"/>
</dbReference>
<keyword evidence="2" id="KW-0472">Membrane</keyword>
<feature type="region of interest" description="Disordered" evidence="1">
    <location>
        <begin position="278"/>
        <end position="349"/>
    </location>
</feature>
<feature type="compositionally biased region" description="Polar residues" evidence="1">
    <location>
        <begin position="285"/>
        <end position="311"/>
    </location>
</feature>
<dbReference type="STRING" id="145854.GA0074692_4166"/>
<reference evidence="4" key="1">
    <citation type="submission" date="2016-06" db="EMBL/GenBank/DDBJ databases">
        <authorList>
            <person name="Varghese N."/>
            <person name="Submissions Spin"/>
        </authorList>
    </citation>
    <scope>NUCLEOTIDE SEQUENCE [LARGE SCALE GENOMIC DNA]</scope>
    <source>
        <strain evidence="4">DSM 43817</strain>
    </source>
</reference>
<evidence type="ECO:0000256" key="1">
    <source>
        <dbReference type="SAM" id="MobiDB-lite"/>
    </source>
</evidence>
<evidence type="ECO:0000313" key="4">
    <source>
        <dbReference type="Proteomes" id="UP000198959"/>
    </source>
</evidence>
<gene>
    <name evidence="3" type="ORF">GA0074692_4166</name>
</gene>